<dbReference type="RefSeq" id="XP_011047102.1">
    <property type="nucleotide sequence ID" value="XM_011048800.1"/>
</dbReference>
<evidence type="ECO:0000313" key="2">
    <source>
        <dbReference type="RefSeq" id="XP_011047102.1"/>
    </source>
</evidence>
<accession>A0AAJ6VGH3</accession>
<evidence type="ECO:0000313" key="1">
    <source>
        <dbReference type="Proteomes" id="UP000694918"/>
    </source>
</evidence>
<proteinExistence type="predicted"/>
<dbReference type="AlphaFoldDB" id="A0AAJ6VGH3"/>
<protein>
    <submittedName>
        <fullName evidence="2">Uncharacterized protein LOC105141554</fullName>
    </submittedName>
</protein>
<keyword evidence="1" id="KW-1185">Reference proteome</keyword>
<organism evidence="1 2">
    <name type="scientific">Populus euphratica</name>
    <name type="common">Euphrates poplar</name>
    <dbReference type="NCBI Taxonomy" id="75702"/>
    <lineage>
        <taxon>Eukaryota</taxon>
        <taxon>Viridiplantae</taxon>
        <taxon>Streptophyta</taxon>
        <taxon>Embryophyta</taxon>
        <taxon>Tracheophyta</taxon>
        <taxon>Spermatophyta</taxon>
        <taxon>Magnoliopsida</taxon>
        <taxon>eudicotyledons</taxon>
        <taxon>Gunneridae</taxon>
        <taxon>Pentapetalae</taxon>
        <taxon>rosids</taxon>
        <taxon>fabids</taxon>
        <taxon>Malpighiales</taxon>
        <taxon>Salicaceae</taxon>
        <taxon>Saliceae</taxon>
        <taxon>Populus</taxon>
    </lineage>
</organism>
<dbReference type="KEGG" id="peu:105141554"/>
<dbReference type="Proteomes" id="UP000694918">
    <property type="component" value="Unplaced"/>
</dbReference>
<sequence>MSNAPSVLDLPIPYVGKDSVIVGNGASLTITHTGPSSPTLVSGPLSPMALSGPVVAHTVPPISITSNLISFHPMLTRAKAGILKTRHPANLGAFCSTGLLSTFLASAKLKGFKSTAKNLAWLATVNEEVRDL</sequence>
<reference evidence="2" key="1">
    <citation type="submission" date="2025-08" db="UniProtKB">
        <authorList>
            <consortium name="RefSeq"/>
        </authorList>
    </citation>
    <scope>IDENTIFICATION</scope>
</reference>
<gene>
    <name evidence="2" type="primary">LOC105141554</name>
</gene>
<name>A0AAJ6VGH3_POPEU</name>
<dbReference type="GeneID" id="105141554"/>